<evidence type="ECO:0000259" key="1">
    <source>
        <dbReference type="SMART" id="SM00954"/>
    </source>
</evidence>
<gene>
    <name evidence="2" type="ORF">IIQ43_18150</name>
</gene>
<dbReference type="PANTHER" id="PTHR41773">
    <property type="entry name" value="GTP PYROPHOSPHATASE-RELATED"/>
    <property type="match status" value="1"/>
</dbReference>
<dbReference type="CDD" id="cd05399">
    <property type="entry name" value="NT_Rel-Spo_like"/>
    <property type="match status" value="1"/>
</dbReference>
<accession>A0ABR9NNW2</accession>
<dbReference type="InterPro" id="IPR043519">
    <property type="entry name" value="NT_sf"/>
</dbReference>
<dbReference type="Gene3D" id="3.30.460.10">
    <property type="entry name" value="Beta Polymerase, domain 2"/>
    <property type="match status" value="1"/>
</dbReference>
<comment type="caution">
    <text evidence="2">The sequence shown here is derived from an EMBL/GenBank/DDBJ whole genome shotgun (WGS) entry which is preliminary data.</text>
</comment>
<proteinExistence type="predicted"/>
<dbReference type="SMART" id="SM00954">
    <property type="entry name" value="RelA_SpoT"/>
    <property type="match status" value="1"/>
</dbReference>
<name>A0ABR9NNW2_9GAMM</name>
<dbReference type="PANTHER" id="PTHR41773:SF1">
    <property type="entry name" value="RELA_SPOT DOMAIN-CONTAINING PROTEIN"/>
    <property type="match status" value="1"/>
</dbReference>
<dbReference type="RefSeq" id="WP_192835107.1">
    <property type="nucleotide sequence ID" value="NZ_JADAZL010000013.1"/>
</dbReference>
<dbReference type="InterPro" id="IPR007685">
    <property type="entry name" value="RelA_SpoT"/>
</dbReference>
<dbReference type="Proteomes" id="UP000619170">
    <property type="component" value="Unassembled WGS sequence"/>
</dbReference>
<feature type="domain" description="RelA/SpoT" evidence="1">
    <location>
        <begin position="49"/>
        <end position="178"/>
    </location>
</feature>
<organism evidence="2 3">
    <name type="scientific">Acinetobacter oleivorans</name>
    <dbReference type="NCBI Taxonomy" id="1148157"/>
    <lineage>
        <taxon>Bacteria</taxon>
        <taxon>Pseudomonadati</taxon>
        <taxon>Pseudomonadota</taxon>
        <taxon>Gammaproteobacteria</taxon>
        <taxon>Moraxellales</taxon>
        <taxon>Moraxellaceae</taxon>
        <taxon>Acinetobacter</taxon>
    </lineage>
</organism>
<sequence length="325" mass="38204">MNENTFLEKWNSEEPIYKAWGDFIVSQILDSLNERGIDPNIFLKISPKVRIKDQKSLIDKAYYRNKPYTNPYDEIEDKVGIRFVVLLTEDVASICEIIKSNDLWTTFIARDFEEEKSKDPLLFSYQSMHFILRPRHEIKFNHITIPTHIPCEVQIRTLLQHAHAELTHDAVYKTTNKIKPTVLRTVAKCMALIETTDSFFVEATRDLNSGPITEFKIIERLDSLYLSKIGLHSHNQKSSLIVFDAFEKFISEELIENIELLLNQHPYLINRIKARYSTISFYQQSYVLFVYWLLENKKYVTCNEWPLERKILEYLATDIGIGLIN</sequence>
<evidence type="ECO:0000313" key="2">
    <source>
        <dbReference type="EMBL" id="MBE2166445.1"/>
    </source>
</evidence>
<evidence type="ECO:0000313" key="3">
    <source>
        <dbReference type="Proteomes" id="UP000619170"/>
    </source>
</evidence>
<dbReference type="Pfam" id="PF04607">
    <property type="entry name" value="RelA_SpoT"/>
    <property type="match status" value="1"/>
</dbReference>
<protein>
    <submittedName>
        <fullName evidence="2">RelA/SpoT domain-containing protein</fullName>
    </submittedName>
</protein>
<dbReference type="EMBL" id="JADAZL010000013">
    <property type="protein sequence ID" value="MBE2166445.1"/>
    <property type="molecule type" value="Genomic_DNA"/>
</dbReference>
<reference evidence="3" key="1">
    <citation type="submission" date="2023-07" db="EMBL/GenBank/DDBJ databases">
        <title>Acinetobacter oleivorans assembled AC1583.</title>
        <authorList>
            <person name="Yeo C.C."/>
        </authorList>
    </citation>
    <scope>NUCLEOTIDE SEQUENCE [LARGE SCALE GENOMIC DNA]</scope>
    <source>
        <strain evidence="3">AC1583</strain>
    </source>
</reference>
<keyword evidence="3" id="KW-1185">Reference proteome</keyword>
<dbReference type="SUPFAM" id="SSF81301">
    <property type="entry name" value="Nucleotidyltransferase"/>
    <property type="match status" value="1"/>
</dbReference>